<gene>
    <name evidence="1" type="ORF">R1sor_000127</name>
</gene>
<name>A0ABD3GVG7_9MARC</name>
<evidence type="ECO:0000313" key="2">
    <source>
        <dbReference type="Proteomes" id="UP001633002"/>
    </source>
</evidence>
<evidence type="ECO:0000313" key="1">
    <source>
        <dbReference type="EMBL" id="KAL3682105.1"/>
    </source>
</evidence>
<proteinExistence type="predicted"/>
<dbReference type="EMBL" id="JBJQOH010000006">
    <property type="protein sequence ID" value="KAL3682105.1"/>
    <property type="molecule type" value="Genomic_DNA"/>
</dbReference>
<sequence>MNTQSWLGVARRRSRIKWAQQGDANTMYFFNTLKAKQQQEKMTGLMDEDGRRGKILEMVHSFYSTLFTQPSITMEDRQEQREVLKLVKEKKITIYFNFGSGLLSFRYRRLTVRSVHAIGRTFEISNYKRALMFEPRKIYEFQDLLLPDSTRDWGDRLID</sequence>
<dbReference type="AlphaFoldDB" id="A0ABD3GVG7"/>
<organism evidence="1 2">
    <name type="scientific">Riccia sorocarpa</name>
    <dbReference type="NCBI Taxonomy" id="122646"/>
    <lineage>
        <taxon>Eukaryota</taxon>
        <taxon>Viridiplantae</taxon>
        <taxon>Streptophyta</taxon>
        <taxon>Embryophyta</taxon>
        <taxon>Marchantiophyta</taxon>
        <taxon>Marchantiopsida</taxon>
        <taxon>Marchantiidae</taxon>
        <taxon>Marchantiales</taxon>
        <taxon>Ricciaceae</taxon>
        <taxon>Riccia</taxon>
    </lineage>
</organism>
<accession>A0ABD3GVG7</accession>
<protein>
    <submittedName>
        <fullName evidence="1">Uncharacterized protein</fullName>
    </submittedName>
</protein>
<reference evidence="1 2" key="1">
    <citation type="submission" date="2024-09" db="EMBL/GenBank/DDBJ databases">
        <title>Chromosome-scale assembly of Riccia sorocarpa.</title>
        <authorList>
            <person name="Paukszto L."/>
        </authorList>
    </citation>
    <scope>NUCLEOTIDE SEQUENCE [LARGE SCALE GENOMIC DNA]</scope>
    <source>
        <strain evidence="1">LP-2024</strain>
        <tissue evidence="1">Aerial parts of the thallus</tissue>
    </source>
</reference>
<dbReference type="Proteomes" id="UP001633002">
    <property type="component" value="Unassembled WGS sequence"/>
</dbReference>
<comment type="caution">
    <text evidence="1">The sequence shown here is derived from an EMBL/GenBank/DDBJ whole genome shotgun (WGS) entry which is preliminary data.</text>
</comment>
<keyword evidence="2" id="KW-1185">Reference proteome</keyword>